<dbReference type="SUPFAM" id="SSF55874">
    <property type="entry name" value="ATPase domain of HSP90 chaperone/DNA topoisomerase II/histidine kinase"/>
    <property type="match status" value="1"/>
</dbReference>
<evidence type="ECO:0000256" key="1">
    <source>
        <dbReference type="ARBA" id="ARBA00000085"/>
    </source>
</evidence>
<dbReference type="InterPro" id="IPR004358">
    <property type="entry name" value="Sig_transdc_His_kin-like_C"/>
</dbReference>
<dbReference type="SUPFAM" id="SSF52172">
    <property type="entry name" value="CheY-like"/>
    <property type="match status" value="1"/>
</dbReference>
<dbReference type="Gene3D" id="3.30.565.10">
    <property type="entry name" value="Histidine kinase-like ATPase, C-terminal domain"/>
    <property type="match status" value="1"/>
</dbReference>
<dbReference type="Pfam" id="PF02518">
    <property type="entry name" value="HATPase_c"/>
    <property type="match status" value="1"/>
</dbReference>
<dbReference type="InterPro" id="IPR036890">
    <property type="entry name" value="HATPase_C_sf"/>
</dbReference>
<dbReference type="SUPFAM" id="SSF55785">
    <property type="entry name" value="PYP-like sensor domain (PAS domain)"/>
    <property type="match status" value="1"/>
</dbReference>
<dbReference type="InterPro" id="IPR003594">
    <property type="entry name" value="HATPase_dom"/>
</dbReference>
<dbReference type="PANTHER" id="PTHR43047">
    <property type="entry name" value="TWO-COMPONENT HISTIDINE PROTEIN KINASE"/>
    <property type="match status" value="1"/>
</dbReference>
<dbReference type="GO" id="GO:0000155">
    <property type="term" value="F:phosphorelay sensor kinase activity"/>
    <property type="evidence" value="ECO:0007669"/>
    <property type="project" value="InterPro"/>
</dbReference>
<dbReference type="Proteomes" id="UP000031433">
    <property type="component" value="Unassembled WGS sequence"/>
</dbReference>
<dbReference type="InterPro" id="IPR013656">
    <property type="entry name" value="PAS_4"/>
</dbReference>
<evidence type="ECO:0000256" key="3">
    <source>
        <dbReference type="ARBA" id="ARBA00022553"/>
    </source>
</evidence>
<dbReference type="GO" id="GO:0005886">
    <property type="term" value="C:plasma membrane"/>
    <property type="evidence" value="ECO:0007669"/>
    <property type="project" value="TreeGrafter"/>
</dbReference>
<keyword evidence="4" id="KW-0808">Transferase</keyword>
<dbReference type="SMART" id="SM00387">
    <property type="entry name" value="HATPase_c"/>
    <property type="match status" value="1"/>
</dbReference>
<keyword evidence="5 9" id="KW-0418">Kinase</keyword>
<dbReference type="InterPro" id="IPR011006">
    <property type="entry name" value="CheY-like_superfamily"/>
</dbReference>
<name>A0A0C1U5A1_9BACT</name>
<dbReference type="CDD" id="cd00082">
    <property type="entry name" value="HisKA"/>
    <property type="match status" value="1"/>
</dbReference>
<evidence type="ECO:0000259" key="8">
    <source>
        <dbReference type="PROSITE" id="PS50110"/>
    </source>
</evidence>
<evidence type="ECO:0000313" key="9">
    <source>
        <dbReference type="EMBL" id="KIE42895.1"/>
    </source>
</evidence>
<dbReference type="SUPFAM" id="SSF47384">
    <property type="entry name" value="Homodimeric domain of signal transducing histidine kinase"/>
    <property type="match status" value="1"/>
</dbReference>
<dbReference type="PROSITE" id="PS50109">
    <property type="entry name" value="HIS_KIN"/>
    <property type="match status" value="1"/>
</dbReference>
<evidence type="ECO:0000256" key="6">
    <source>
        <dbReference type="PROSITE-ProRule" id="PRU00169"/>
    </source>
</evidence>
<dbReference type="PROSITE" id="PS50110">
    <property type="entry name" value="RESPONSE_REGULATORY"/>
    <property type="match status" value="1"/>
</dbReference>
<comment type="catalytic activity">
    <reaction evidence="1">
        <text>ATP + protein L-histidine = ADP + protein N-phospho-L-histidine.</text>
        <dbReference type="EC" id="2.7.13.3"/>
    </reaction>
</comment>
<gene>
    <name evidence="9" type="ORF">SE37_09750</name>
</gene>
<feature type="modified residue" description="4-aspartylphosphate" evidence="6">
    <location>
        <position position="71"/>
    </location>
</feature>
<dbReference type="EC" id="2.7.13.3" evidence="2"/>
<dbReference type="EMBL" id="JXBL01000001">
    <property type="protein sequence ID" value="KIE42895.1"/>
    <property type="molecule type" value="Genomic_DNA"/>
</dbReference>
<dbReference type="SMART" id="SM00388">
    <property type="entry name" value="HisKA"/>
    <property type="match status" value="1"/>
</dbReference>
<accession>A0A0C1U5A1</accession>
<dbReference type="Pfam" id="PF08448">
    <property type="entry name" value="PAS_4"/>
    <property type="match status" value="1"/>
</dbReference>
<feature type="domain" description="Response regulatory" evidence="8">
    <location>
        <begin position="22"/>
        <end position="138"/>
    </location>
</feature>
<dbReference type="Gene3D" id="3.30.450.20">
    <property type="entry name" value="PAS domain"/>
    <property type="match status" value="1"/>
</dbReference>
<protein>
    <recommendedName>
        <fullName evidence="2">histidine kinase</fullName>
        <ecNumber evidence="2">2.7.13.3</ecNumber>
    </recommendedName>
</protein>
<dbReference type="InterPro" id="IPR005467">
    <property type="entry name" value="His_kinase_dom"/>
</dbReference>
<dbReference type="Pfam" id="PF00512">
    <property type="entry name" value="HisKA"/>
    <property type="match status" value="1"/>
</dbReference>
<dbReference type="PRINTS" id="PR00344">
    <property type="entry name" value="BCTRLSENSOR"/>
</dbReference>
<evidence type="ECO:0000256" key="2">
    <source>
        <dbReference type="ARBA" id="ARBA00012438"/>
    </source>
</evidence>
<dbReference type="InterPro" id="IPR003661">
    <property type="entry name" value="HisK_dim/P_dom"/>
</dbReference>
<dbReference type="Gene3D" id="3.40.50.2300">
    <property type="match status" value="1"/>
</dbReference>
<dbReference type="SMART" id="SM00448">
    <property type="entry name" value="REC"/>
    <property type="match status" value="1"/>
</dbReference>
<comment type="caution">
    <text evidence="9">The sequence shown here is derived from an EMBL/GenBank/DDBJ whole genome shotgun (WGS) entry which is preliminary data.</text>
</comment>
<keyword evidence="3 6" id="KW-0597">Phosphoprotein</keyword>
<evidence type="ECO:0000313" key="10">
    <source>
        <dbReference type="Proteomes" id="UP000031433"/>
    </source>
</evidence>
<keyword evidence="10" id="KW-1185">Reference proteome</keyword>
<feature type="domain" description="Histidine kinase" evidence="7">
    <location>
        <begin position="291"/>
        <end position="511"/>
    </location>
</feature>
<dbReference type="Pfam" id="PF00072">
    <property type="entry name" value="Response_reg"/>
    <property type="match status" value="1"/>
</dbReference>
<evidence type="ECO:0000256" key="4">
    <source>
        <dbReference type="ARBA" id="ARBA00022679"/>
    </source>
</evidence>
<sequence length="513" mass="56554">MITQLRMKHVMDECPLENAPPLILVVDDDAVTRKMLRNLFTLSGYRVADAEDGARAVEMYREHSPDLVLLDIMMPVMDGYGACAAIRGLPGGEHVPIIIMTALDDVSSIGRAFDAGATDFIEKPVNWMLLNHRLPYLLRARDAFVSLQRSEATSRLLSGELMALLNSINDSLVLFSTDLKLLWANRSAEHLYGDYVERLTGQEFVSLKGARGIPSDAFAVRTSLGSGEPFYERVSSAGGKIWDMRYFPVRGEDGTVRGIIELASDMTEMVSLQAEALRSGQLAALGELAAGVAHEINNPINGIINYAQLLVNWLPSACKERDIAERIIREGDRVAGIVRGLLFFAREGMGARLPCNVAEVLTDTLTLTEAQIRKDGITLKVGVPADLGRVRASHQQLQQVFLNIISNARYALNEKFRGFHSAKILEIRGERVLIDDRPYIRIGFKDTGTGIPDAIKDKVMTPFFSTKPTCKGTGLGLSISQNIVRDHEGRLSIESREGEFTLVSIDLPSEEVL</sequence>
<dbReference type="AlphaFoldDB" id="A0A0C1U5A1"/>
<dbReference type="InterPro" id="IPR036097">
    <property type="entry name" value="HisK_dim/P_sf"/>
</dbReference>
<dbReference type="InterPro" id="IPR035965">
    <property type="entry name" value="PAS-like_dom_sf"/>
</dbReference>
<evidence type="ECO:0000256" key="5">
    <source>
        <dbReference type="ARBA" id="ARBA00022777"/>
    </source>
</evidence>
<organism evidence="9 10">
    <name type="scientific">Geobacter soli</name>
    <dbReference type="NCBI Taxonomy" id="1510391"/>
    <lineage>
        <taxon>Bacteria</taxon>
        <taxon>Pseudomonadati</taxon>
        <taxon>Thermodesulfobacteriota</taxon>
        <taxon>Desulfuromonadia</taxon>
        <taxon>Geobacterales</taxon>
        <taxon>Geobacteraceae</taxon>
        <taxon>Geobacter</taxon>
    </lineage>
</organism>
<dbReference type="PANTHER" id="PTHR43047:SF72">
    <property type="entry name" value="OSMOSENSING HISTIDINE PROTEIN KINASE SLN1"/>
    <property type="match status" value="1"/>
</dbReference>
<dbReference type="Gene3D" id="1.10.287.130">
    <property type="match status" value="1"/>
</dbReference>
<evidence type="ECO:0000259" key="7">
    <source>
        <dbReference type="PROSITE" id="PS50109"/>
    </source>
</evidence>
<dbReference type="GO" id="GO:0009927">
    <property type="term" value="F:histidine phosphotransfer kinase activity"/>
    <property type="evidence" value="ECO:0007669"/>
    <property type="project" value="TreeGrafter"/>
</dbReference>
<dbReference type="InterPro" id="IPR001789">
    <property type="entry name" value="Sig_transdc_resp-reg_receiver"/>
</dbReference>
<proteinExistence type="predicted"/>
<reference evidence="9 10" key="1">
    <citation type="submission" date="2015-01" db="EMBL/GenBank/DDBJ databases">
        <title>Genome sequence of the anaerobic bacterium Geobacter soli GSS01, a dissimilatory Fe(III) reducer from soil.</title>
        <authorList>
            <person name="Yang G."/>
            <person name="Zhou S."/>
        </authorList>
    </citation>
    <scope>NUCLEOTIDE SEQUENCE [LARGE SCALE GENOMIC DNA]</scope>
    <source>
        <strain evidence="9 10">GSS01</strain>
    </source>
</reference>